<gene>
    <name evidence="3" type="ORF">C8D99_10796</name>
</gene>
<organism evidence="3 4">
    <name type="scientific">Aminivibrio pyruvatiphilus</name>
    <dbReference type="NCBI Taxonomy" id="1005740"/>
    <lineage>
        <taxon>Bacteria</taxon>
        <taxon>Thermotogati</taxon>
        <taxon>Synergistota</taxon>
        <taxon>Synergistia</taxon>
        <taxon>Synergistales</taxon>
        <taxon>Aminobacteriaceae</taxon>
        <taxon>Aminivibrio</taxon>
    </lineage>
</organism>
<evidence type="ECO:0000256" key="1">
    <source>
        <dbReference type="ARBA" id="ARBA00022723"/>
    </source>
</evidence>
<keyword evidence="1" id="KW-0479">Metal-binding</keyword>
<dbReference type="CDD" id="cd00371">
    <property type="entry name" value="HMA"/>
    <property type="match status" value="1"/>
</dbReference>
<proteinExistence type="predicted"/>
<evidence type="ECO:0000259" key="2">
    <source>
        <dbReference type="PROSITE" id="PS50846"/>
    </source>
</evidence>
<dbReference type="PROSITE" id="PS50846">
    <property type="entry name" value="HMA_2"/>
    <property type="match status" value="1"/>
</dbReference>
<comment type="caution">
    <text evidence="3">The sequence shown here is derived from an EMBL/GenBank/DDBJ whole genome shotgun (WGS) entry which is preliminary data.</text>
</comment>
<dbReference type="InterPro" id="IPR006121">
    <property type="entry name" value="HMA_dom"/>
</dbReference>
<keyword evidence="4" id="KW-1185">Reference proteome</keyword>
<reference evidence="3 4" key="1">
    <citation type="submission" date="2019-03" db="EMBL/GenBank/DDBJ databases">
        <title>Genomic Encyclopedia of Type Strains, Phase IV (KMG-IV): sequencing the most valuable type-strain genomes for metagenomic binning, comparative biology and taxonomic classification.</title>
        <authorList>
            <person name="Goeker M."/>
        </authorList>
    </citation>
    <scope>NUCLEOTIDE SEQUENCE [LARGE SCALE GENOMIC DNA]</scope>
    <source>
        <strain evidence="3 4">DSM 25964</strain>
    </source>
</reference>
<dbReference type="PROSITE" id="PS01047">
    <property type="entry name" value="HMA_1"/>
    <property type="match status" value="1"/>
</dbReference>
<evidence type="ECO:0000313" key="3">
    <source>
        <dbReference type="EMBL" id="TDY60889.1"/>
    </source>
</evidence>
<sequence>MAQFVFSVPDMSCGHCKMRITKALEEAGFSGFDVALETKTVTVEAADSEAVRAAIDEAGYDAVLKQ</sequence>
<dbReference type="OrthoDB" id="9813965at2"/>
<dbReference type="InterPro" id="IPR036163">
    <property type="entry name" value="HMA_dom_sf"/>
</dbReference>
<feature type="domain" description="HMA" evidence="2">
    <location>
        <begin position="2"/>
        <end position="63"/>
    </location>
</feature>
<protein>
    <submittedName>
        <fullName evidence="3">Copper chaperone</fullName>
    </submittedName>
</protein>
<dbReference type="Pfam" id="PF00403">
    <property type="entry name" value="HMA"/>
    <property type="match status" value="1"/>
</dbReference>
<accession>A0A4R8M6A1</accession>
<dbReference type="RefSeq" id="WP_133957454.1">
    <property type="nucleotide sequence ID" value="NZ_SORI01000007.1"/>
</dbReference>
<dbReference type="AlphaFoldDB" id="A0A4R8M6A1"/>
<dbReference type="InterPro" id="IPR017969">
    <property type="entry name" value="Heavy-metal-associated_CS"/>
</dbReference>
<evidence type="ECO:0000313" key="4">
    <source>
        <dbReference type="Proteomes" id="UP000295066"/>
    </source>
</evidence>
<dbReference type="GO" id="GO:0046872">
    <property type="term" value="F:metal ion binding"/>
    <property type="evidence" value="ECO:0007669"/>
    <property type="project" value="UniProtKB-KW"/>
</dbReference>
<dbReference type="Proteomes" id="UP000295066">
    <property type="component" value="Unassembled WGS sequence"/>
</dbReference>
<name>A0A4R8M6A1_9BACT</name>
<dbReference type="Gene3D" id="3.30.70.100">
    <property type="match status" value="1"/>
</dbReference>
<dbReference type="SUPFAM" id="SSF55008">
    <property type="entry name" value="HMA, heavy metal-associated domain"/>
    <property type="match status" value="1"/>
</dbReference>
<dbReference type="EMBL" id="SORI01000007">
    <property type="protein sequence ID" value="TDY60889.1"/>
    <property type="molecule type" value="Genomic_DNA"/>
</dbReference>